<evidence type="ECO:0000313" key="4">
    <source>
        <dbReference type="Proteomes" id="UP000001306"/>
    </source>
</evidence>
<name>Q6AHE6_LEIXX</name>
<protein>
    <submittedName>
        <fullName evidence="3">Uncharacterized protein</fullName>
    </submittedName>
</protein>
<reference evidence="3 4" key="1">
    <citation type="journal article" date="2004" name="Mol. Plant Microbe Interact.">
        <title>The genome sequence of the Gram-positive sugarcane pathogen Leifsonia xyli subsp. xyli.</title>
        <authorList>
            <person name="Monteiro-Vitorello C.B."/>
            <person name="Camargo L.E.A."/>
            <person name="Van Sluys M.A."/>
            <person name="Kitajima J.P."/>
            <person name="Truffi D."/>
            <person name="do Amaral A.M."/>
            <person name="Harakava R."/>
            <person name="de Oliveira J.C.F."/>
            <person name="Wood D."/>
            <person name="de Oliveira M.C."/>
            <person name="Miyaki C.Y."/>
            <person name="Takita M.A."/>
            <person name="da Silva A.C.R."/>
            <person name="Furlan L.R."/>
            <person name="Carraro D.M."/>
            <person name="Camarotte G."/>
            <person name="Almeida N.F. Jr."/>
            <person name="Carrer H."/>
            <person name="Coutinho L.L."/>
            <person name="El-Dorry H.A."/>
            <person name="Ferro M.I.T."/>
            <person name="Gagliardi P.R."/>
            <person name="Giglioti E."/>
            <person name="Goldman M.H.S."/>
            <person name="Goldman G.H."/>
            <person name="Kimura E.T."/>
            <person name="Ferro E.S."/>
            <person name="Kuramae E.E."/>
            <person name="Lemos E.G.M."/>
            <person name="Lemos M.V.F."/>
            <person name="Mauro S.M.Z."/>
            <person name="Machado M.A."/>
            <person name="Marino C.L."/>
            <person name="Menck C.F."/>
            <person name="Nunes L.R."/>
            <person name="Oliveira R.C."/>
            <person name="Pereira G.G."/>
            <person name="Siqueira W."/>
            <person name="de Souza A.A."/>
            <person name="Tsai S.M."/>
            <person name="Zanca A.S."/>
            <person name="Simpson A.J.G."/>
            <person name="Brumbley S.M."/>
            <person name="Setubal J.C."/>
        </authorList>
    </citation>
    <scope>NUCLEOTIDE SEQUENCE [LARGE SCALE GENOMIC DNA]</scope>
    <source>
        <strain evidence="3 4">CTCB07</strain>
    </source>
</reference>
<proteinExistence type="predicted"/>
<sequence>MRRPATKPRPRAPSPMSRRRTGVGPRAWQTNGKSGIALTVTGATLAAIILRPKRAPEAPGKTGWATAPHTRTHPTATHTRPLGQRSTGRRDPLLGEHPMTDPITLTAVEALTADRDAYAQALGDMYSLLGFDRDGNPTPAASLTSGAEDFANMMVAAAGAARENAEEAVREARDDALEEVRAHRIEHVFQERPHEYSYRCSCGFLIKHMPFGGLVECPDLSDLIRGTAAEEAPHDRN</sequence>
<feature type="compositionally biased region" description="Low complexity" evidence="2">
    <location>
        <begin position="65"/>
        <end position="81"/>
    </location>
</feature>
<dbReference type="KEGG" id="lxx:Lxx01150"/>
<gene>
    <name evidence="3" type="ordered locus">Lxx01150</name>
</gene>
<evidence type="ECO:0000256" key="2">
    <source>
        <dbReference type="SAM" id="MobiDB-lite"/>
    </source>
</evidence>
<accession>Q6AHE6</accession>
<feature type="region of interest" description="Disordered" evidence="2">
    <location>
        <begin position="1"/>
        <end position="30"/>
    </location>
</feature>
<organism evidence="3 4">
    <name type="scientific">Leifsonia xyli subsp. xyli (strain CTCB07)</name>
    <dbReference type="NCBI Taxonomy" id="281090"/>
    <lineage>
        <taxon>Bacteria</taxon>
        <taxon>Bacillati</taxon>
        <taxon>Actinomycetota</taxon>
        <taxon>Actinomycetes</taxon>
        <taxon>Micrococcales</taxon>
        <taxon>Microbacteriaceae</taxon>
        <taxon>Leifsonia</taxon>
    </lineage>
</organism>
<dbReference type="EMBL" id="AE016822">
    <property type="protein sequence ID" value="AAT88199.1"/>
    <property type="molecule type" value="Genomic_DNA"/>
</dbReference>
<feature type="compositionally biased region" description="Basic residues" evidence="2">
    <location>
        <begin position="1"/>
        <end position="10"/>
    </location>
</feature>
<feature type="region of interest" description="Disordered" evidence="2">
    <location>
        <begin position="54"/>
        <end position="97"/>
    </location>
</feature>
<dbReference type="AlphaFoldDB" id="Q6AHE6"/>
<evidence type="ECO:0000313" key="3">
    <source>
        <dbReference type="EMBL" id="AAT88199.1"/>
    </source>
</evidence>
<dbReference type="Proteomes" id="UP000001306">
    <property type="component" value="Chromosome"/>
</dbReference>
<keyword evidence="4" id="KW-1185">Reference proteome</keyword>
<keyword evidence="1" id="KW-0175">Coiled coil</keyword>
<evidence type="ECO:0000256" key="1">
    <source>
        <dbReference type="SAM" id="Coils"/>
    </source>
</evidence>
<dbReference type="HOGENOM" id="CLU_1169520_0_0_11"/>
<feature type="coiled-coil region" evidence="1">
    <location>
        <begin position="155"/>
        <end position="182"/>
    </location>
</feature>